<dbReference type="InterPro" id="IPR011969">
    <property type="entry name" value="Clan_AA_Asp_peptidase_C"/>
</dbReference>
<dbReference type="GO" id="GO:0004190">
    <property type="term" value="F:aspartic-type endopeptidase activity"/>
    <property type="evidence" value="ECO:0007669"/>
    <property type="project" value="InterPro"/>
</dbReference>
<dbReference type="NCBIfam" id="TIGR02281">
    <property type="entry name" value="clan_AA_DTGA"/>
    <property type="match status" value="1"/>
</dbReference>
<dbReference type="PROSITE" id="PS50175">
    <property type="entry name" value="ASP_PROT_RETROV"/>
    <property type="match status" value="1"/>
</dbReference>
<dbReference type="CDD" id="cd05483">
    <property type="entry name" value="retropepsin_like_bacteria"/>
    <property type="match status" value="1"/>
</dbReference>
<feature type="domain" description="Peptidase A2" evidence="2">
    <location>
        <begin position="140"/>
        <end position="220"/>
    </location>
</feature>
<dbReference type="SUPFAM" id="SSF50630">
    <property type="entry name" value="Acid proteases"/>
    <property type="match status" value="1"/>
</dbReference>
<organism evidence="3 4">
    <name type="scientific">Candidatus Nitrosacidococcus tergens</name>
    <dbReference type="NCBI Taxonomy" id="553981"/>
    <lineage>
        <taxon>Bacteria</taxon>
        <taxon>Pseudomonadati</taxon>
        <taxon>Pseudomonadota</taxon>
        <taxon>Gammaproteobacteria</taxon>
        <taxon>Chromatiales</taxon>
        <taxon>Chromatiaceae</taxon>
        <taxon>Candidatus Nitrosacidococcus</taxon>
    </lineage>
</organism>
<dbReference type="PROSITE" id="PS00141">
    <property type="entry name" value="ASP_PROTEASE"/>
    <property type="match status" value="1"/>
</dbReference>
<dbReference type="InterPro" id="IPR001995">
    <property type="entry name" value="Peptidase_A2_cat"/>
</dbReference>
<dbReference type="InterPro" id="IPR001969">
    <property type="entry name" value="Aspartic_peptidase_AS"/>
</dbReference>
<evidence type="ECO:0000313" key="3">
    <source>
        <dbReference type="EMBL" id="CAB1276097.1"/>
    </source>
</evidence>
<accession>A0A7G1QAK1</accession>
<evidence type="ECO:0000259" key="2">
    <source>
        <dbReference type="PROSITE" id="PS50175"/>
    </source>
</evidence>
<dbReference type="RefSeq" id="WP_197743740.1">
    <property type="nucleotide sequence ID" value="NZ_LR778175.1"/>
</dbReference>
<dbReference type="KEGG" id="ntg:NSCAC_0997"/>
<keyword evidence="4" id="KW-1185">Reference proteome</keyword>
<dbReference type="Pfam" id="PF13975">
    <property type="entry name" value="gag-asp_proteas"/>
    <property type="match status" value="1"/>
</dbReference>
<keyword evidence="1" id="KW-0378">Hydrolase</keyword>
<dbReference type="InterPro" id="IPR021109">
    <property type="entry name" value="Peptidase_aspartic_dom_sf"/>
</dbReference>
<protein>
    <recommendedName>
        <fullName evidence="2">Peptidase A2 domain-containing protein</fullName>
    </recommendedName>
</protein>
<dbReference type="InterPro" id="IPR034122">
    <property type="entry name" value="Retropepsin-like_bacterial"/>
</dbReference>
<gene>
    <name evidence="3" type="ORF">NSCAC_0997</name>
</gene>
<dbReference type="AlphaFoldDB" id="A0A7G1QAK1"/>
<dbReference type="Proteomes" id="UP000516072">
    <property type="component" value="Chromosome"/>
</dbReference>
<sequence length="239" mass="26359">MRYKQQFNYLLFISGLWLGGLLAIADEDLPLFEDSLAKELGEIGVREHILIKGLERTRDIAARPLVQGSLQKQIQKLLVDFNYILVHTADNQRIKEILILSEKTAAPPVLPNKIILNTTRSGTHHLVQASIQGVSTTINMPLLVDTGASLVVLPASIMPKLGLNPNQLKDQEIQTANGALQAKLSRLKTLTLGSEKIPNVEAAFIEDQLLGSYGLLGMNVLSQYVITIDDQHNQIVLNK</sequence>
<evidence type="ECO:0000256" key="1">
    <source>
        <dbReference type="ARBA" id="ARBA00022801"/>
    </source>
</evidence>
<name>A0A7G1QAK1_9GAMM</name>
<dbReference type="EMBL" id="LR778175">
    <property type="protein sequence ID" value="CAB1276097.1"/>
    <property type="molecule type" value="Genomic_DNA"/>
</dbReference>
<reference evidence="3 4" key="1">
    <citation type="submission" date="2020-03" db="EMBL/GenBank/DDBJ databases">
        <authorList>
            <person name="Picone N."/>
        </authorList>
    </citation>
    <scope>NUCLEOTIDE SEQUENCE [LARGE SCALE GENOMIC DNA]</scope>
    <source>
        <strain evidence="3">NSCAC1</strain>
    </source>
</reference>
<evidence type="ECO:0000313" key="4">
    <source>
        <dbReference type="Proteomes" id="UP000516072"/>
    </source>
</evidence>
<dbReference type="Gene3D" id="2.40.70.10">
    <property type="entry name" value="Acid Proteases"/>
    <property type="match status" value="1"/>
</dbReference>
<proteinExistence type="predicted"/>
<dbReference type="GO" id="GO:0006508">
    <property type="term" value="P:proteolysis"/>
    <property type="evidence" value="ECO:0007669"/>
    <property type="project" value="InterPro"/>
</dbReference>